<dbReference type="InterPro" id="IPR003615">
    <property type="entry name" value="HNH_nuc"/>
</dbReference>
<protein>
    <recommendedName>
        <fullName evidence="1">HNH nuclease domain-containing protein</fullName>
    </recommendedName>
</protein>
<gene>
    <name evidence="2" type="ORF">CTKZ_25160</name>
</gene>
<dbReference type="OrthoDB" id="4464809at2"/>
<dbReference type="Proteomes" id="UP000288246">
    <property type="component" value="Unassembled WGS sequence"/>
</dbReference>
<evidence type="ECO:0000259" key="1">
    <source>
        <dbReference type="Pfam" id="PF13391"/>
    </source>
</evidence>
<feature type="domain" description="HNH nuclease" evidence="1">
    <location>
        <begin position="189"/>
        <end position="238"/>
    </location>
</feature>
<dbReference type="Pfam" id="PF13391">
    <property type="entry name" value="HNH_2"/>
    <property type="match status" value="1"/>
</dbReference>
<proteinExistence type="predicted"/>
<evidence type="ECO:0000313" key="3">
    <source>
        <dbReference type="Proteomes" id="UP000288246"/>
    </source>
</evidence>
<dbReference type="EMBL" id="BHYL01000213">
    <property type="protein sequence ID" value="GCD20954.1"/>
    <property type="molecule type" value="Genomic_DNA"/>
</dbReference>
<comment type="caution">
    <text evidence="2">The sequence shown here is derived from an EMBL/GenBank/DDBJ whole genome shotgun (WGS) entry which is preliminary data.</text>
</comment>
<name>A0A401V219_9CELL</name>
<reference evidence="2 3" key="1">
    <citation type="submission" date="2018-11" db="EMBL/GenBank/DDBJ databases">
        <title>Draft genome sequence of Cellulomonas takizawaensis strain TKZ-21.</title>
        <authorList>
            <person name="Yamamura H."/>
            <person name="Hayashi T."/>
            <person name="Hamada M."/>
            <person name="Serisawa Y."/>
            <person name="Matsuyama K."/>
            <person name="Nakagawa Y."/>
            <person name="Otoguro M."/>
            <person name="Yanagida F."/>
            <person name="Hayakawa M."/>
        </authorList>
    </citation>
    <scope>NUCLEOTIDE SEQUENCE [LARGE SCALE GENOMIC DNA]</scope>
    <source>
        <strain evidence="2 3">TKZ-21</strain>
    </source>
</reference>
<evidence type="ECO:0000313" key="2">
    <source>
        <dbReference type="EMBL" id="GCD20954.1"/>
    </source>
</evidence>
<accession>A0A401V219</accession>
<dbReference type="RefSeq" id="WP_124343463.1">
    <property type="nucleotide sequence ID" value="NZ_BHYL01000213.1"/>
</dbReference>
<dbReference type="AlphaFoldDB" id="A0A401V219"/>
<keyword evidence="3" id="KW-1185">Reference proteome</keyword>
<sequence length="299" mass="33785">MDTAVEAAIRREVIRWVQAKAEANGGFVHRDDLLRFTLDGQPLPIIDFSRGIRNPARLSSTLAIVSSVDGPYDDIESEKDGLLHYAYRKGDPFSGDNTKLRNAITTGMPLILFRKEVPNYYTPVAPVYVVDEYPEERVFVIALDEAFRYMGDLTHLTLDQRAYGLRLARQRLHQPAFRTRVLLAYETRCAMCRLAHGSLLDAAHIVPDGEELGRPTTTNGLALCKIHHAAYDQDMLGVSPDYVVHLDRKLLDEVDGPMLRHGLQAMHGERITLPRRPADAPSRDLLAWRWERFAANRSG</sequence>
<organism evidence="2 3">
    <name type="scientific">Cellulomonas algicola</name>
    <dbReference type="NCBI Taxonomy" id="2071633"/>
    <lineage>
        <taxon>Bacteria</taxon>
        <taxon>Bacillati</taxon>
        <taxon>Actinomycetota</taxon>
        <taxon>Actinomycetes</taxon>
        <taxon>Micrococcales</taxon>
        <taxon>Cellulomonadaceae</taxon>
        <taxon>Cellulomonas</taxon>
    </lineage>
</organism>